<name>A0A512I9L1_9MICC</name>
<organism evidence="1 2">
    <name type="scientific">Kocuria turfanensis</name>
    <dbReference type="NCBI Taxonomy" id="388357"/>
    <lineage>
        <taxon>Bacteria</taxon>
        <taxon>Bacillati</taxon>
        <taxon>Actinomycetota</taxon>
        <taxon>Actinomycetes</taxon>
        <taxon>Micrococcales</taxon>
        <taxon>Micrococcaceae</taxon>
        <taxon>Kocuria</taxon>
    </lineage>
</organism>
<dbReference type="EMBL" id="BJZS01000016">
    <property type="protein sequence ID" value="GEO94388.1"/>
    <property type="molecule type" value="Genomic_DNA"/>
</dbReference>
<comment type="caution">
    <text evidence="1">The sequence shown here is derived from an EMBL/GenBank/DDBJ whole genome shotgun (WGS) entry which is preliminary data.</text>
</comment>
<evidence type="ECO:0000313" key="2">
    <source>
        <dbReference type="Proteomes" id="UP000321103"/>
    </source>
</evidence>
<dbReference type="Proteomes" id="UP000321103">
    <property type="component" value="Unassembled WGS sequence"/>
</dbReference>
<dbReference type="AlphaFoldDB" id="A0A512I9L1"/>
<keyword evidence="2" id="KW-1185">Reference proteome</keyword>
<gene>
    <name evidence="1" type="ORF">KTU01_05110</name>
</gene>
<sequence length="125" mass="14234">MREDLIAACRHWGVIQRVSMREHLRRAEALLDPAETVHVVAPGWWRGQRTLVLVTTSRLLLVRRELKCSTRDHGTYPLRSIGALRVHACPPEGVRFRVGAGLDLEEFSVTRHGDLVEHALRKARS</sequence>
<proteinExistence type="predicted"/>
<protein>
    <recommendedName>
        <fullName evidence="3">YokE-like PH domain-containing protein</fullName>
    </recommendedName>
</protein>
<evidence type="ECO:0008006" key="3">
    <source>
        <dbReference type="Google" id="ProtNLM"/>
    </source>
</evidence>
<reference evidence="1 2" key="1">
    <citation type="submission" date="2019-07" db="EMBL/GenBank/DDBJ databases">
        <title>Whole genome shotgun sequence of Kocuria turfanensis NBRC 107627.</title>
        <authorList>
            <person name="Hosoyama A."/>
            <person name="Uohara A."/>
            <person name="Ohji S."/>
            <person name="Ichikawa N."/>
        </authorList>
    </citation>
    <scope>NUCLEOTIDE SEQUENCE [LARGE SCALE GENOMIC DNA]</scope>
    <source>
        <strain evidence="1 2">NBRC 107627</strain>
    </source>
</reference>
<dbReference type="RefSeq" id="WP_147017357.1">
    <property type="nucleotide sequence ID" value="NZ_BJZS01000016.1"/>
</dbReference>
<evidence type="ECO:0000313" key="1">
    <source>
        <dbReference type="EMBL" id="GEO94388.1"/>
    </source>
</evidence>
<accession>A0A512I9L1</accession>